<keyword evidence="1" id="KW-0343">GTPase activation</keyword>
<dbReference type="GeneID" id="87889835"/>
<dbReference type="Proteomes" id="UP001273166">
    <property type="component" value="Unassembled WGS sequence"/>
</dbReference>
<dbReference type="EMBL" id="JAUDZG010000005">
    <property type="protein sequence ID" value="KAK3304495.1"/>
    <property type="molecule type" value="Genomic_DNA"/>
</dbReference>
<keyword evidence="6" id="KW-1185">Reference proteome</keyword>
<evidence type="ECO:0000259" key="4">
    <source>
        <dbReference type="PROSITE" id="PS50018"/>
    </source>
</evidence>
<dbReference type="Gene3D" id="3.40.525.10">
    <property type="entry name" value="CRAL-TRIO lipid binding domain"/>
    <property type="match status" value="1"/>
</dbReference>
<evidence type="ECO:0000313" key="5">
    <source>
        <dbReference type="EMBL" id="KAK3304495.1"/>
    </source>
</evidence>
<dbReference type="PROSITE" id="PS00509">
    <property type="entry name" value="RAS_GTPASE_ACTIV_1"/>
    <property type="match status" value="1"/>
</dbReference>
<dbReference type="SMART" id="SM00323">
    <property type="entry name" value="RasGAP"/>
    <property type="match status" value="1"/>
</dbReference>
<dbReference type="InterPro" id="IPR039360">
    <property type="entry name" value="Ras_GTPase"/>
</dbReference>
<dbReference type="PANTHER" id="PTHR10194:SF142">
    <property type="entry name" value="NEUROFIBROMIN"/>
    <property type="match status" value="1"/>
</dbReference>
<reference evidence="5" key="2">
    <citation type="submission" date="2023-06" db="EMBL/GenBank/DDBJ databases">
        <authorList>
            <consortium name="Lawrence Berkeley National Laboratory"/>
            <person name="Mondo S.J."/>
            <person name="Hensen N."/>
            <person name="Bonometti L."/>
            <person name="Westerberg I."/>
            <person name="Brannstrom I.O."/>
            <person name="Guillou S."/>
            <person name="Cros-Aarteil S."/>
            <person name="Calhoun S."/>
            <person name="Haridas S."/>
            <person name="Kuo A."/>
            <person name="Pangilinan J."/>
            <person name="Riley R."/>
            <person name="Labutti K."/>
            <person name="Andreopoulos B."/>
            <person name="Lipzen A."/>
            <person name="Chen C."/>
            <person name="Yanf M."/>
            <person name="Daum C."/>
            <person name="Ng V."/>
            <person name="Clum A."/>
            <person name="Steindorff A."/>
            <person name="Ohm R."/>
            <person name="Martin F."/>
            <person name="Silar P."/>
            <person name="Natvig D."/>
            <person name="Lalanne C."/>
            <person name="Gautier V."/>
            <person name="Ament-Velasquez S.L."/>
            <person name="Kruys A."/>
            <person name="Hutchinson M.I."/>
            <person name="Powell A.J."/>
            <person name="Barry K."/>
            <person name="Miller A.N."/>
            <person name="Grigoriev I.V."/>
            <person name="Debuchy R."/>
            <person name="Gladieux P."/>
            <person name="Thoren M.H."/>
            <person name="Johannesson H."/>
        </authorList>
    </citation>
    <scope>NUCLEOTIDE SEQUENCE</scope>
    <source>
        <strain evidence="5">CBS 333.67</strain>
    </source>
</reference>
<feature type="region of interest" description="Disordered" evidence="3">
    <location>
        <begin position="166"/>
        <end position="197"/>
    </location>
</feature>
<sequence>MNGDADLVQCLVDRLTTRLPHRTGTPTQDLSQDDIVSITRATLVKISACSFSIVLDALLSLLEDLARPHKTVLSHPPHVLLSELYVLELIADCCASSWYRLKGSDDRLSSLPVPEAPLSPAQRAAFYPPEGLSDVQLTRIFEVVKVLFEPIPDGYTLPARAILDDSSTERILTPPPEEPSRTPLSSSSSEPPETRSLLQTHASAIEAHVKLITEYVTASSWSSAFEYFRNVTYAARSDLPAKGNPISTAAAAEEERAALVMMRTVSYLWADSQKLSLVIQEFCSSFLHFRKSIQNTIAVVVPQLITRWLDRHPAEFVRLHSDHSPRRRENAPDTLFDMALTIGNNGQRKALLFPMQMALLFLQPDVFEVASNLRESKGSGMVKKVQFLDGLRKALRNRNEQAAYCLVLLLRVARHFEGESDSALMSYAMDVQDEVRDAVFRRFPPGADGVLYEQDIMTAAFVSASHLNFEHAVESLAVSCLSSSAPHSFKIAVIQACAHFARLANSQKYQPLFTATSAFIQAQLQTFSELLAEGYVDEHAVQKKVVESGPSISMVCNILNFLDASPMTLFEGPPMDRTERDNFYEENLQALISCIIAADESVRRLATGVVKRLFAKEQVLSTLRASKGLGSKAFKTKFWRLTSLILISICDRARLPCTAEGLRSINGYLESRLLLLTSIPELGQITEDIPERTAASSKLETLLLVSLCSADMEACQMVTSCIGTFLDECRLIDTAPVTAKSSLTLLRNGDIYGEISSRDFRFTGIVAFQKRNRGLLRRMAYPSTGILDAWELVFDRWLHLSKDISQANGDAITERMVAEWRNYSGFLASLGGICTAEQAVNLEEPALSGLRWIDRLSSGSHEEALLTRYLRLSIQLLACANVRIRETMREVLSSEVPPSLFQPLFKALEAELDVLFTGALEPSIKGQDSEIVFAEQSASLLKALVERLDTPSDHGAASSLHLGALCLNFARFLSGISDTPSSLRVKIKICQLTEAVSKRKEQLNLRDDVRIRNQVLEHVFGWIARPRSPRGDNGSHTSGGRDEMSRVQRDLDKACLRALATITFRLPLQPSDGQTDAGTSELKSQMFHQYFNRFLSLLNMESGGPDLGRIGDQQHGYYGQQHFGASASAVVSEASTSDLAITILSNLLSANIDVGLKHSLSIGYHENPDIRTAFVRVLYNILVQGTEFNNLSDAAVSEKYDELLELLISDPGLATAMSAVCPSHEVDELSISLLNIFEARGLSFALFEALIKQEVEETENEAELLRRSCVPTKMLSIYAKWKGGGYLRDTLQNVVERLMATSKDLSLELDPARVSSVEELQTNAEHLQIVAKVFIDQICYSAPQVPVSFRRICSIISDAVVEKFPESKYTAVGAFIFLRFFCPAIVAPEVEGLVSKPPSKEMRRGLLLIAKVVQNLANNVLFGVKEPYMLPLMKFLTDNIYKITTYLREISIPPPPALDDAAVVNPESFDFGSCVALHRFLYEHWDHVRQRLASRERRDFVRSPADSARSRSPVLEPLRHLIMNLGPPPLAVTWNRPQISANSPPAYSRFQEFMLRNAFRSTESFLTSRAVYDGGESKDGLSIICIILRNIDGESIDYDTLLYCYFRIASRLWHRPFGLLIDATCYNGQNEPKDELFQKLELLTPKELSQQLSRIYVYNMNSTCKKCFRRVLRLASKSEASVFSPANVEYHLIGSLQDLQTHFHLSQLHLPKETISVVTDTRYVFQPITRLSKSKGKIDVVIKVGSQFVQITTTKKQEVPGFRLSTTVNDIFRLGDVDEAPTSIQTEDDSAFGIRADNGKIVMYFTSPKKTDVLQAIRAAKAKYAKDTRAAKSFERLIRPQDVPGTLLNLALTNLATPDPVLRLSSYNLLGALCKAFKFTAASQLMSARDLSVPLDPSQFIIKISRSLAETEPQLTADFLNEFFVGWDSFLDEQKPLSLAYMAPWIPGLRTSLLASEPESDKAREKTAALFRKLIDVALSDPTLTFALEQSVWPVIYQDEVLLDILLDEIIKAALSLGFDDDQTETLTSIASAIGTVTLRGKVMSRLRKALNRSSLRPTKYLPDNAVWNEICVLLQFCLALSFDSGVQAQLYLPEIFHIVTMLANTGMPDVRVVVHRLLINTIHSACTSFSLDENRLNKLRATLETLSDPKSDIFVNSVTFMRDGASISTNQEAGPTLAATENLAAMLFDTCAVAAPSVDVANAWRARWMSLVASTAFQNNPAIQPRAFTVMGCLAREEVDDDLLYQVLVALRNSVGRFGEDSNSDMLVAIVTSLSKMMAKLPSASRYGVQLFWLATSLLRLVPPNLFNCTALFLEAVLTNISTTGDMRGADNMVPYLLQGRQQLDEAALPLDEAYGIHFNAENFHYAACACLVRGLTDSVTRSTALRVLSTFLEMTTLGRHGGDLDAGDGAAAAAERDIHYVMSSPYMALILARTSSAAELREHLWAAGINISSAALSDPGVLRAEQDLAQFKDKDLLLNTAIELVDFQYLDDAVQNRSLQWLNRVALARPGVVLHLCPPIVSILDDVLLHCQSSATLEAAHTLLQTLTSNSKFSGAHENSAAALNDLLEDMGFAGLWRSCSFNLASTEQQDRTCFALTEKLIELTILSG</sequence>
<feature type="compositionally biased region" description="Low complexity" evidence="3">
    <location>
        <begin position="181"/>
        <end position="197"/>
    </location>
</feature>
<dbReference type="Gene3D" id="1.10.506.10">
    <property type="entry name" value="GTPase Activation - p120gap, domain 1"/>
    <property type="match status" value="2"/>
</dbReference>
<proteinExistence type="predicted"/>
<dbReference type="PANTHER" id="PTHR10194">
    <property type="entry name" value="RAS GTPASE-ACTIVATING PROTEINS"/>
    <property type="match status" value="1"/>
</dbReference>
<dbReference type="InterPro" id="IPR036865">
    <property type="entry name" value="CRAL-TRIO_dom_sf"/>
</dbReference>
<dbReference type="SUPFAM" id="SSF48371">
    <property type="entry name" value="ARM repeat"/>
    <property type="match status" value="1"/>
</dbReference>
<dbReference type="InterPro" id="IPR054071">
    <property type="entry name" value="PH_NF1"/>
</dbReference>
<dbReference type="SUPFAM" id="SSF48350">
    <property type="entry name" value="GTPase activation domain, GAP"/>
    <property type="match status" value="1"/>
</dbReference>
<feature type="domain" description="Ras-GAP" evidence="4">
    <location>
        <begin position="1225"/>
        <end position="1418"/>
    </location>
</feature>
<dbReference type="GO" id="GO:0005096">
    <property type="term" value="F:GTPase activator activity"/>
    <property type="evidence" value="ECO:0007669"/>
    <property type="project" value="UniProtKB-KW"/>
</dbReference>
<dbReference type="Gene3D" id="2.30.29.30">
    <property type="entry name" value="Pleckstrin-homology domain (PH domain)/Phosphotyrosine-binding domain (PTB)"/>
    <property type="match status" value="1"/>
</dbReference>
<keyword evidence="2" id="KW-0597">Phosphoprotein</keyword>
<dbReference type="InterPro" id="IPR001936">
    <property type="entry name" value="RasGAP_dom"/>
</dbReference>
<dbReference type="InterPro" id="IPR001251">
    <property type="entry name" value="CRAL-TRIO_dom"/>
</dbReference>
<comment type="caution">
    <text evidence="5">The sequence shown here is derived from an EMBL/GenBank/DDBJ whole genome shotgun (WGS) entry which is preliminary data.</text>
</comment>
<organism evidence="5 6">
    <name type="scientific">Chaetomium strumarium</name>
    <dbReference type="NCBI Taxonomy" id="1170767"/>
    <lineage>
        <taxon>Eukaryota</taxon>
        <taxon>Fungi</taxon>
        <taxon>Dikarya</taxon>
        <taxon>Ascomycota</taxon>
        <taxon>Pezizomycotina</taxon>
        <taxon>Sordariomycetes</taxon>
        <taxon>Sordariomycetidae</taxon>
        <taxon>Sordariales</taxon>
        <taxon>Chaetomiaceae</taxon>
        <taxon>Chaetomium</taxon>
    </lineage>
</organism>
<dbReference type="InterPro" id="IPR023152">
    <property type="entry name" value="RasGAP_CS"/>
</dbReference>
<evidence type="ECO:0000256" key="3">
    <source>
        <dbReference type="SAM" id="MobiDB-lite"/>
    </source>
</evidence>
<dbReference type="Pfam" id="PF00616">
    <property type="entry name" value="RasGAP"/>
    <property type="match status" value="2"/>
</dbReference>
<dbReference type="PROSITE" id="PS50018">
    <property type="entry name" value="RAS_GTPASE_ACTIV_2"/>
    <property type="match status" value="1"/>
</dbReference>
<dbReference type="CDD" id="cd05392">
    <property type="entry name" value="RasGAP_Neurofibromin_like"/>
    <property type="match status" value="1"/>
</dbReference>
<dbReference type="Pfam" id="PF13716">
    <property type="entry name" value="CRAL_TRIO_2"/>
    <property type="match status" value="1"/>
</dbReference>
<evidence type="ECO:0000313" key="6">
    <source>
        <dbReference type="Proteomes" id="UP001273166"/>
    </source>
</evidence>
<name>A0AAJ0GRB9_9PEZI</name>
<evidence type="ECO:0000256" key="1">
    <source>
        <dbReference type="ARBA" id="ARBA00022468"/>
    </source>
</evidence>
<gene>
    <name evidence="5" type="ORF">B0T15DRAFT_575927</name>
</gene>
<dbReference type="RefSeq" id="XP_062720275.1">
    <property type="nucleotide sequence ID" value="XM_062871006.1"/>
</dbReference>
<reference evidence="5" key="1">
    <citation type="journal article" date="2023" name="Mol. Phylogenet. Evol.">
        <title>Genome-scale phylogeny and comparative genomics of the fungal order Sordariales.</title>
        <authorList>
            <person name="Hensen N."/>
            <person name="Bonometti L."/>
            <person name="Westerberg I."/>
            <person name="Brannstrom I.O."/>
            <person name="Guillou S."/>
            <person name="Cros-Aarteil S."/>
            <person name="Calhoun S."/>
            <person name="Haridas S."/>
            <person name="Kuo A."/>
            <person name="Mondo S."/>
            <person name="Pangilinan J."/>
            <person name="Riley R."/>
            <person name="LaButti K."/>
            <person name="Andreopoulos B."/>
            <person name="Lipzen A."/>
            <person name="Chen C."/>
            <person name="Yan M."/>
            <person name="Daum C."/>
            <person name="Ng V."/>
            <person name="Clum A."/>
            <person name="Steindorff A."/>
            <person name="Ohm R.A."/>
            <person name="Martin F."/>
            <person name="Silar P."/>
            <person name="Natvig D.O."/>
            <person name="Lalanne C."/>
            <person name="Gautier V."/>
            <person name="Ament-Velasquez S.L."/>
            <person name="Kruys A."/>
            <person name="Hutchinson M.I."/>
            <person name="Powell A.J."/>
            <person name="Barry K."/>
            <person name="Miller A.N."/>
            <person name="Grigoriev I.V."/>
            <person name="Debuchy R."/>
            <person name="Gladieux P."/>
            <person name="Hiltunen Thoren M."/>
            <person name="Johannesson H."/>
        </authorList>
    </citation>
    <scope>NUCLEOTIDE SEQUENCE</scope>
    <source>
        <strain evidence="5">CBS 333.67</strain>
    </source>
</reference>
<dbReference type="InterPro" id="IPR011993">
    <property type="entry name" value="PH-like_dom_sf"/>
</dbReference>
<protein>
    <recommendedName>
        <fullName evidence="4">Ras-GAP domain-containing protein</fullName>
    </recommendedName>
</protein>
<dbReference type="Pfam" id="PF21877">
    <property type="entry name" value="PH_NF1"/>
    <property type="match status" value="1"/>
</dbReference>
<evidence type="ECO:0000256" key="2">
    <source>
        <dbReference type="ARBA" id="ARBA00022553"/>
    </source>
</evidence>
<dbReference type="GO" id="GO:0007165">
    <property type="term" value="P:signal transduction"/>
    <property type="evidence" value="ECO:0007669"/>
    <property type="project" value="UniProtKB-ARBA"/>
</dbReference>
<accession>A0AAJ0GRB9</accession>
<dbReference type="InterPro" id="IPR008936">
    <property type="entry name" value="Rho_GTPase_activation_prot"/>
</dbReference>
<dbReference type="InterPro" id="IPR016024">
    <property type="entry name" value="ARM-type_fold"/>
</dbReference>